<protein>
    <submittedName>
        <fullName evidence="2">Uncharacterized protein</fullName>
    </submittedName>
</protein>
<sequence length="670" mass="71722">MMRNNGPFLTRAAENGSSGILVRQQTLECRAVDGAENQYEISFSSEEPYVRWGVPEILAHTPDAVDLSCFNDGGTGVLLFNHGTDPSYGKVPIGKVVKAWLDEPAHKCRAVIEMDADDPQAARLQSKLDKGMLSGVSVGYTVGAWMELQPGQKSADGRFTGPANIAVQWKAWEISLAPIPADPTVGLGRNMTISEEVKNMDENTLTGTGSGASQSGAAVPAAGQTEERAQSTAKPAAPAAAPDPVAAERQRSAEITTLCRSFDMDDAAAGYITAGTSIDLVRSQILNQLQQRNAPVAAGAEGGNVSVTRDEADKFRSAAADGLLMRCGVAVEAPADGANEFRGMSLQAIAAECLTREGESRANRMSRDDLFRRSMTPDSAFVAIADDVANRTVLAAQQLAPTTFQLWTSTASQPDFRPTHIYEISDGGALEEIPQNGEFKEAKLSDQEVATRRLITVGKMVNFTRQLFINDDIGQITRTLTAYTLAFARGINQSVYEILKSNPATQDGNQLFSAPHKNLGTGAAPGTASFSEARRLMRQQTDMDGKTKLNIAPAFVLTGSSTETSIEALLASLADPSQNNANVANVFRNKLQMITDAELDVDSGAQPYFFAANPALTPTIEISYLNGNETPVVESEVSFDHLGIRYRIYGDRGITLLGYRGLVKNPGVEA</sequence>
<name>A0A6N8HYZ5_9FIRM</name>
<organism evidence="2 3">
    <name type="scientific">Caproicibacter fermentans</name>
    <dbReference type="NCBI Taxonomy" id="2576756"/>
    <lineage>
        <taxon>Bacteria</taxon>
        <taxon>Bacillati</taxon>
        <taxon>Bacillota</taxon>
        <taxon>Clostridia</taxon>
        <taxon>Eubacteriales</taxon>
        <taxon>Acutalibacteraceae</taxon>
        <taxon>Caproicibacter</taxon>
    </lineage>
</organism>
<keyword evidence="3" id="KW-1185">Reference proteome</keyword>
<dbReference type="Proteomes" id="UP000469440">
    <property type="component" value="Unassembled WGS sequence"/>
</dbReference>
<evidence type="ECO:0000256" key="1">
    <source>
        <dbReference type="SAM" id="MobiDB-lite"/>
    </source>
</evidence>
<dbReference type="Pfam" id="PF25209">
    <property type="entry name" value="Phage_capsid_4"/>
    <property type="match status" value="1"/>
</dbReference>
<evidence type="ECO:0000313" key="2">
    <source>
        <dbReference type="EMBL" id="MVB11071.1"/>
    </source>
</evidence>
<feature type="compositionally biased region" description="Low complexity" evidence="1">
    <location>
        <begin position="204"/>
        <end position="223"/>
    </location>
</feature>
<comment type="caution">
    <text evidence="2">The sequence shown here is derived from an EMBL/GenBank/DDBJ whole genome shotgun (WGS) entry which is preliminary data.</text>
</comment>
<feature type="region of interest" description="Disordered" evidence="1">
    <location>
        <begin position="202"/>
        <end position="251"/>
    </location>
</feature>
<dbReference type="RefSeq" id="WP_156990410.1">
    <property type="nucleotide sequence ID" value="NZ_VWXL01000052.1"/>
</dbReference>
<proteinExistence type="predicted"/>
<evidence type="ECO:0000313" key="3">
    <source>
        <dbReference type="Proteomes" id="UP000469440"/>
    </source>
</evidence>
<dbReference type="AlphaFoldDB" id="A0A6N8HYZ5"/>
<feature type="compositionally biased region" description="Low complexity" evidence="1">
    <location>
        <begin position="233"/>
        <end position="245"/>
    </location>
</feature>
<dbReference type="OrthoDB" id="9806592at2"/>
<accession>A0A6N8HYZ5</accession>
<gene>
    <name evidence="2" type="ORF">CAFE_17730</name>
</gene>
<dbReference type="EMBL" id="VWXL01000052">
    <property type="protein sequence ID" value="MVB11071.1"/>
    <property type="molecule type" value="Genomic_DNA"/>
</dbReference>
<reference evidence="2 3" key="1">
    <citation type="submission" date="2019-09" db="EMBL/GenBank/DDBJ databases">
        <title>Genome sequence of Clostridium sp. EA1.</title>
        <authorList>
            <person name="Poehlein A."/>
            <person name="Bengelsdorf F.R."/>
            <person name="Daniel R."/>
        </authorList>
    </citation>
    <scope>NUCLEOTIDE SEQUENCE [LARGE SCALE GENOMIC DNA]</scope>
    <source>
        <strain evidence="2 3">EA1</strain>
    </source>
</reference>
<dbReference type="NCBIfam" id="NF045541">
    <property type="entry name" value="scaf_prot_MCP2"/>
    <property type="match status" value="1"/>
</dbReference>